<evidence type="ECO:0000259" key="3">
    <source>
        <dbReference type="PROSITE" id="PS50966"/>
    </source>
</evidence>
<protein>
    <recommendedName>
        <fullName evidence="3">SWIM-type domain-containing protein</fullName>
    </recommendedName>
</protein>
<accession>A0A8B6FF90</accession>
<dbReference type="InterPro" id="IPR007527">
    <property type="entry name" value="Znf_SWIM"/>
</dbReference>
<evidence type="ECO:0000256" key="2">
    <source>
        <dbReference type="SAM" id="MobiDB-lite"/>
    </source>
</evidence>
<keyword evidence="1" id="KW-0863">Zinc-finger</keyword>
<dbReference type="Proteomes" id="UP000596742">
    <property type="component" value="Unassembled WGS sequence"/>
</dbReference>
<sequence>MKAIGTDGELALANASLMAFESATQLRCFNHIQRNIKNKLQEIGVSKENKKIVISDIFGSLADTALRYAGLVDCLTNIEFDQKLETLLEKWDTLSPNFYMWFKRHYADNFKSHVIQSKLKDFIKTQENQISLAIVQQGHLRLKEEFQNLEVPISTWATWDPSERKKHISKVNNYIAKAKESCSRIYTPLEVTNGLSSSPDSCGITDVQENIIKDIWGKAERLLQKEFSIVSIPEYPDARRVSSLSNPKTCHFVEICRKTGNIKCECPLNKLHKICHHVLAVAENAGVSDDYLQWRQKKKTTPSLSLAVNTTLPKSAGRKPNEKRGWAKKKATCTKPSDLSVIDPFQVDTENNYIFRFLENTRIMVCYGFGKRFRSSTAEVPNPPFDIVLAKKEYRNYVNELGQLKLSLRREFVHYHINTQCILKKDLLFDGQKILVTHNVTTRLSEEHREFIQERLGLQLIYRPGAKKEKKERQYDLLAKRARNWFDEGPAPPNFCMFYLQKGVITSEGPPHMRDFFSDPQVLEKFKEVALNRNISFQPAEPDRHELMESEDDTLGMPYADPLLYTWDAMVFLVPALLAKVGRKGKNAYNVNNKPTWWPEQLRFCSPNSSTAELTVAKQKMTE</sequence>
<keyword evidence="1" id="KW-0479">Metal-binding</keyword>
<keyword evidence="5" id="KW-1185">Reference proteome</keyword>
<evidence type="ECO:0000256" key="1">
    <source>
        <dbReference type="PROSITE-ProRule" id="PRU00325"/>
    </source>
</evidence>
<reference evidence="4" key="1">
    <citation type="submission" date="2018-11" db="EMBL/GenBank/DDBJ databases">
        <authorList>
            <person name="Alioto T."/>
            <person name="Alioto T."/>
        </authorList>
    </citation>
    <scope>NUCLEOTIDE SEQUENCE</scope>
</reference>
<keyword evidence="1" id="KW-0862">Zinc</keyword>
<comment type="caution">
    <text evidence="4">The sequence shown here is derived from an EMBL/GenBank/DDBJ whole genome shotgun (WGS) entry which is preliminary data.</text>
</comment>
<gene>
    <name evidence="4" type="ORF">MGAL_10B032968</name>
</gene>
<feature type="region of interest" description="Disordered" evidence="2">
    <location>
        <begin position="311"/>
        <end position="330"/>
    </location>
</feature>
<dbReference type="AlphaFoldDB" id="A0A8B6FF90"/>
<dbReference type="GO" id="GO:0008270">
    <property type="term" value="F:zinc ion binding"/>
    <property type="evidence" value="ECO:0007669"/>
    <property type="project" value="UniProtKB-KW"/>
</dbReference>
<dbReference type="PROSITE" id="PS50966">
    <property type="entry name" value="ZF_SWIM"/>
    <property type="match status" value="1"/>
</dbReference>
<dbReference type="OrthoDB" id="5989494at2759"/>
<evidence type="ECO:0000313" key="4">
    <source>
        <dbReference type="EMBL" id="VDI47835.1"/>
    </source>
</evidence>
<feature type="domain" description="SWIM-type" evidence="3">
    <location>
        <begin position="251"/>
        <end position="286"/>
    </location>
</feature>
<name>A0A8B6FF90_MYTGA</name>
<evidence type="ECO:0000313" key="5">
    <source>
        <dbReference type="Proteomes" id="UP000596742"/>
    </source>
</evidence>
<organism evidence="4 5">
    <name type="scientific">Mytilus galloprovincialis</name>
    <name type="common">Mediterranean mussel</name>
    <dbReference type="NCBI Taxonomy" id="29158"/>
    <lineage>
        <taxon>Eukaryota</taxon>
        <taxon>Metazoa</taxon>
        <taxon>Spiralia</taxon>
        <taxon>Lophotrochozoa</taxon>
        <taxon>Mollusca</taxon>
        <taxon>Bivalvia</taxon>
        <taxon>Autobranchia</taxon>
        <taxon>Pteriomorphia</taxon>
        <taxon>Mytilida</taxon>
        <taxon>Mytiloidea</taxon>
        <taxon>Mytilidae</taxon>
        <taxon>Mytilinae</taxon>
        <taxon>Mytilus</taxon>
    </lineage>
</organism>
<proteinExistence type="predicted"/>
<dbReference type="EMBL" id="UYJE01006659">
    <property type="protein sequence ID" value="VDI47835.1"/>
    <property type="molecule type" value="Genomic_DNA"/>
</dbReference>